<evidence type="ECO:0000313" key="1">
    <source>
        <dbReference type="EMBL" id="MCU6748696.1"/>
    </source>
</evidence>
<dbReference type="Pfam" id="PF03352">
    <property type="entry name" value="Adenine_glyco"/>
    <property type="match status" value="1"/>
</dbReference>
<accession>A0ABT2TEN1</accession>
<dbReference type="InterPro" id="IPR052891">
    <property type="entry name" value="DNA-3mA_glycosylase"/>
</dbReference>
<dbReference type="SUPFAM" id="SSF48150">
    <property type="entry name" value="DNA-glycosylase"/>
    <property type="match status" value="1"/>
</dbReference>
<reference evidence="1 2" key="1">
    <citation type="journal article" date="2021" name="ISME Commun">
        <title>Automated analysis of genomic sequences facilitates high-throughput and comprehensive description of bacteria.</title>
        <authorList>
            <person name="Hitch T.C.A."/>
        </authorList>
    </citation>
    <scope>NUCLEOTIDE SEQUENCE [LARGE SCALE GENOMIC DNA]</scope>
    <source>
        <strain evidence="1 2">H2_18</strain>
    </source>
</reference>
<name>A0ABT2TEN1_9FIRM</name>
<sequence length="194" mass="22554">MDWKDGKNRCQWANPKNEKYIQYHDEEWGIPVYDDQRLFEMLVLESFQAGLSWECVLNKREAFRKAFDDFDLAAVCSYGEEKITALKENPAIIRNRLKIQAAVQNAKIFRQIQKECGSFSDYIWHWTDGNIIYEIGKTKSPLSDIVSADLKRRGMKFVGSTIIYAYMQAIGIIYSHEKGCFLECGKERGRNKNG</sequence>
<dbReference type="PANTHER" id="PTHR30037">
    <property type="entry name" value="DNA-3-METHYLADENINE GLYCOSYLASE 1"/>
    <property type="match status" value="1"/>
</dbReference>
<comment type="caution">
    <text evidence="1">The sequence shown here is derived from an EMBL/GenBank/DDBJ whole genome shotgun (WGS) entry which is preliminary data.</text>
</comment>
<gene>
    <name evidence="1" type="ORF">OCV51_13695</name>
</gene>
<organism evidence="1 2">
    <name type="scientific">Faecalicatena acetigenes</name>
    <dbReference type="NCBI Taxonomy" id="2981790"/>
    <lineage>
        <taxon>Bacteria</taxon>
        <taxon>Bacillati</taxon>
        <taxon>Bacillota</taxon>
        <taxon>Clostridia</taxon>
        <taxon>Lachnospirales</taxon>
        <taxon>Lachnospiraceae</taxon>
        <taxon>Faecalicatena</taxon>
    </lineage>
</organism>
<dbReference type="Proteomes" id="UP001652394">
    <property type="component" value="Unassembled WGS sequence"/>
</dbReference>
<dbReference type="InterPro" id="IPR005019">
    <property type="entry name" value="Adenine_glyco"/>
</dbReference>
<dbReference type="Gene3D" id="1.10.340.30">
    <property type="entry name" value="Hypothetical protein, domain 2"/>
    <property type="match status" value="1"/>
</dbReference>
<dbReference type="InterPro" id="IPR011257">
    <property type="entry name" value="DNA_glycosylase"/>
</dbReference>
<proteinExistence type="predicted"/>
<dbReference type="PANTHER" id="PTHR30037:SF4">
    <property type="entry name" value="DNA-3-METHYLADENINE GLYCOSYLASE I"/>
    <property type="match status" value="1"/>
</dbReference>
<keyword evidence="2" id="KW-1185">Reference proteome</keyword>
<evidence type="ECO:0000313" key="2">
    <source>
        <dbReference type="Proteomes" id="UP001652394"/>
    </source>
</evidence>
<dbReference type="EMBL" id="JAOQJX010000030">
    <property type="protein sequence ID" value="MCU6748696.1"/>
    <property type="molecule type" value="Genomic_DNA"/>
</dbReference>
<protein>
    <submittedName>
        <fullName evidence="1">DNA-3-methyladenine glycosylase I</fullName>
    </submittedName>
</protein>
<dbReference type="RefSeq" id="WP_059070062.1">
    <property type="nucleotide sequence ID" value="NZ_JAOQJX010000030.1"/>
</dbReference>